<accession>A0A4S9JX22</accession>
<gene>
    <name evidence="11" type="ORF">D6C85_04711</name>
    <name evidence="10" type="ORF">D6D10_05136</name>
    <name evidence="9" type="ORF">D6D19_03963</name>
    <name evidence="8" type="ORF">D6D22_06796</name>
</gene>
<dbReference type="PIRSF" id="PIRSF007764">
    <property type="entry name" value="Sld5"/>
    <property type="match status" value="1"/>
</dbReference>
<dbReference type="InterPro" id="IPR021151">
    <property type="entry name" value="GINS_A"/>
</dbReference>
<reference evidence="12 13" key="1">
    <citation type="submission" date="2018-10" db="EMBL/GenBank/DDBJ databases">
        <title>Fifty Aureobasidium pullulans genomes reveal a recombining polyextremotolerant generalist.</title>
        <authorList>
            <person name="Gostincar C."/>
            <person name="Turk M."/>
            <person name="Zajc J."/>
            <person name="Gunde-Cimerman N."/>
        </authorList>
    </citation>
    <scope>NUCLEOTIDE SEQUENCE [LARGE SCALE GENOMIC DNA]</scope>
    <source>
        <strain evidence="9 12">EXF-10659</strain>
        <strain evidence="8 15">EXF-11013</strain>
        <strain evidence="11 14">EXF-3519</strain>
        <strain evidence="10 13">EXF-9785</strain>
    </source>
</reference>
<evidence type="ECO:0000313" key="8">
    <source>
        <dbReference type="EMBL" id="THW38337.1"/>
    </source>
</evidence>
<dbReference type="AlphaFoldDB" id="A0A4S9JX22"/>
<evidence type="ECO:0000256" key="1">
    <source>
        <dbReference type="ARBA" id="ARBA00004123"/>
    </source>
</evidence>
<evidence type="ECO:0000313" key="15">
    <source>
        <dbReference type="Proteomes" id="UP000310687"/>
    </source>
</evidence>
<dbReference type="InterPro" id="IPR036224">
    <property type="entry name" value="GINS_bundle-like_dom_sf"/>
</dbReference>
<keyword evidence="4" id="KW-0235">DNA replication</keyword>
<dbReference type="InterPro" id="IPR008591">
    <property type="entry name" value="GINS_Sld5"/>
</dbReference>
<dbReference type="Proteomes" id="UP000308953">
    <property type="component" value="Unassembled WGS sequence"/>
</dbReference>
<evidence type="ECO:0000313" key="9">
    <source>
        <dbReference type="EMBL" id="THW75508.1"/>
    </source>
</evidence>
<evidence type="ECO:0000259" key="7">
    <source>
        <dbReference type="Pfam" id="PF16922"/>
    </source>
</evidence>
<dbReference type="EMBL" id="QZAL01000107">
    <property type="protein sequence ID" value="THW38337.1"/>
    <property type="molecule type" value="Genomic_DNA"/>
</dbReference>
<evidence type="ECO:0000256" key="2">
    <source>
        <dbReference type="ARBA" id="ARBA00008187"/>
    </source>
</evidence>
<comment type="subcellular location">
    <subcellularLocation>
        <location evidence="1">Nucleus</location>
    </subcellularLocation>
</comment>
<sequence>MTGTMDPSANFNLIITQTELERFKFLIRSFLRARIAKLDKHPHHHLPSPNLSPTEQQYLTHRCTLLSHHVQTSFLSSFPAQLQKLDDTAGGISMIDAPDPETAVFVRVLRDAGTVEVQGEDGVGVVELRRGDVWCVRWSAVKEGVLRGDVEMV</sequence>
<proteinExistence type="inferred from homology"/>
<dbReference type="Pfam" id="PF05916">
    <property type="entry name" value="Sld5"/>
    <property type="match status" value="1"/>
</dbReference>
<dbReference type="Gene3D" id="1.20.58.1030">
    <property type="match status" value="1"/>
</dbReference>
<evidence type="ECO:0000313" key="11">
    <source>
        <dbReference type="EMBL" id="THZ72409.1"/>
    </source>
</evidence>
<dbReference type="Proteomes" id="UP000310687">
    <property type="component" value="Unassembled WGS sequence"/>
</dbReference>
<dbReference type="CDD" id="cd21692">
    <property type="entry name" value="GINS_B_Sld5"/>
    <property type="match status" value="1"/>
</dbReference>
<feature type="domain" description="GINS subunit" evidence="6">
    <location>
        <begin position="9"/>
        <end position="63"/>
    </location>
</feature>
<feature type="domain" description="DNA replication complex GINS protein SLD5 C-terminal" evidence="7">
    <location>
        <begin position="98"/>
        <end position="153"/>
    </location>
</feature>
<name>A0A4S9JX22_AURPU</name>
<dbReference type="GO" id="GO:0000727">
    <property type="term" value="P:double-strand break repair via break-induced replication"/>
    <property type="evidence" value="ECO:0007669"/>
    <property type="project" value="TreeGrafter"/>
</dbReference>
<evidence type="ECO:0000313" key="12">
    <source>
        <dbReference type="Proteomes" id="UP000308802"/>
    </source>
</evidence>
<dbReference type="SUPFAM" id="SSF158573">
    <property type="entry name" value="GINS helical bundle-like"/>
    <property type="match status" value="1"/>
</dbReference>
<dbReference type="Pfam" id="PF16922">
    <property type="entry name" value="SLD5_C"/>
    <property type="match status" value="1"/>
</dbReference>
<dbReference type="EMBL" id="QZBS01000123">
    <property type="protein sequence ID" value="THZ72409.1"/>
    <property type="molecule type" value="Genomic_DNA"/>
</dbReference>
<dbReference type="Proteomes" id="UP000308802">
    <property type="component" value="Unassembled WGS sequence"/>
</dbReference>
<evidence type="ECO:0000256" key="4">
    <source>
        <dbReference type="ARBA" id="ARBA00022705"/>
    </source>
</evidence>
<evidence type="ECO:0000313" key="14">
    <source>
        <dbReference type="Proteomes" id="UP000309734"/>
    </source>
</evidence>
<protein>
    <recommendedName>
        <fullName evidence="3">DNA replication complex GINS protein SLD5</fullName>
    </recommendedName>
</protein>
<dbReference type="SUPFAM" id="SSF160059">
    <property type="entry name" value="PriA/YqbF domain"/>
    <property type="match status" value="1"/>
</dbReference>
<comment type="similarity">
    <text evidence="2">Belongs to the GINS4/SLD5 family.</text>
</comment>
<dbReference type="PANTHER" id="PTHR21206">
    <property type="entry name" value="SLD5 PROTEIN"/>
    <property type="match status" value="1"/>
</dbReference>
<evidence type="ECO:0000313" key="10">
    <source>
        <dbReference type="EMBL" id="THX38364.1"/>
    </source>
</evidence>
<dbReference type="GO" id="GO:0000811">
    <property type="term" value="C:GINS complex"/>
    <property type="evidence" value="ECO:0007669"/>
    <property type="project" value="TreeGrafter"/>
</dbReference>
<dbReference type="Proteomes" id="UP000309734">
    <property type="component" value="Unassembled WGS sequence"/>
</dbReference>
<dbReference type="InterPro" id="IPR031633">
    <property type="entry name" value="SLD5_C"/>
</dbReference>
<dbReference type="EMBL" id="QZAV01000101">
    <property type="protein sequence ID" value="THX38364.1"/>
    <property type="molecule type" value="Genomic_DNA"/>
</dbReference>
<dbReference type="PANTHER" id="PTHR21206:SF0">
    <property type="entry name" value="DNA REPLICATION COMPLEX GINS PROTEIN SLD5"/>
    <property type="match status" value="1"/>
</dbReference>
<dbReference type="EMBL" id="QZAO01000093">
    <property type="protein sequence ID" value="THW75508.1"/>
    <property type="molecule type" value="Genomic_DNA"/>
</dbReference>
<evidence type="ECO:0000256" key="3">
    <source>
        <dbReference type="ARBA" id="ARBA00014804"/>
    </source>
</evidence>
<keyword evidence="5" id="KW-0539">Nucleus</keyword>
<comment type="caution">
    <text evidence="10">The sequence shown here is derived from an EMBL/GenBank/DDBJ whole genome shotgun (WGS) entry which is preliminary data.</text>
</comment>
<dbReference type="Gene3D" id="3.40.5.60">
    <property type="match status" value="1"/>
</dbReference>
<evidence type="ECO:0000313" key="13">
    <source>
        <dbReference type="Proteomes" id="UP000308953"/>
    </source>
</evidence>
<evidence type="ECO:0000256" key="5">
    <source>
        <dbReference type="ARBA" id="ARBA00023242"/>
    </source>
</evidence>
<organism evidence="10 13">
    <name type="scientific">Aureobasidium pullulans</name>
    <name type="common">Black yeast</name>
    <name type="synonym">Pullularia pullulans</name>
    <dbReference type="NCBI Taxonomy" id="5580"/>
    <lineage>
        <taxon>Eukaryota</taxon>
        <taxon>Fungi</taxon>
        <taxon>Dikarya</taxon>
        <taxon>Ascomycota</taxon>
        <taxon>Pezizomycotina</taxon>
        <taxon>Dothideomycetes</taxon>
        <taxon>Dothideomycetidae</taxon>
        <taxon>Dothideales</taxon>
        <taxon>Saccotheciaceae</taxon>
        <taxon>Aureobasidium</taxon>
    </lineage>
</organism>
<dbReference type="GO" id="GO:0006261">
    <property type="term" value="P:DNA-templated DNA replication"/>
    <property type="evidence" value="ECO:0007669"/>
    <property type="project" value="InterPro"/>
</dbReference>
<evidence type="ECO:0000259" key="6">
    <source>
        <dbReference type="Pfam" id="PF05916"/>
    </source>
</evidence>